<dbReference type="Gene3D" id="3.40.50.450">
    <property type="match status" value="2"/>
</dbReference>
<comment type="subcellular location">
    <subcellularLocation>
        <location evidence="2 14">Cytoplasm</location>
    </subcellularLocation>
</comment>
<feature type="binding site" evidence="14">
    <location>
        <position position="39"/>
    </location>
    <ligand>
        <name>ATP</name>
        <dbReference type="ChEBI" id="CHEBI:30616"/>
    </ligand>
</feature>
<accession>A0A167XZW8</accession>
<dbReference type="GO" id="GO:0016208">
    <property type="term" value="F:AMP binding"/>
    <property type="evidence" value="ECO:0007669"/>
    <property type="project" value="TreeGrafter"/>
</dbReference>
<dbReference type="EC" id="2.7.1.11" evidence="14"/>
<dbReference type="GO" id="GO:0006002">
    <property type="term" value="P:fructose 6-phosphate metabolic process"/>
    <property type="evidence" value="ECO:0007669"/>
    <property type="project" value="InterPro"/>
</dbReference>
<evidence type="ECO:0000256" key="11">
    <source>
        <dbReference type="ARBA" id="ARBA00022842"/>
    </source>
</evidence>
<feature type="binding site" description="in other chain" evidence="14">
    <location>
        <position position="278"/>
    </location>
    <ligand>
        <name>substrate</name>
        <note>ligand shared between dimeric partners</note>
    </ligand>
</feature>
<evidence type="ECO:0000256" key="4">
    <source>
        <dbReference type="ARBA" id="ARBA00022490"/>
    </source>
</evidence>
<organism evidence="18 19">
    <name type="scientific">Ascosphaera apis ARSEF 7405</name>
    <dbReference type="NCBI Taxonomy" id="392613"/>
    <lineage>
        <taxon>Eukaryota</taxon>
        <taxon>Fungi</taxon>
        <taxon>Dikarya</taxon>
        <taxon>Ascomycota</taxon>
        <taxon>Pezizomycotina</taxon>
        <taxon>Eurotiomycetes</taxon>
        <taxon>Eurotiomycetidae</taxon>
        <taxon>Onygenales</taxon>
        <taxon>Ascosphaeraceae</taxon>
        <taxon>Ascosphaera</taxon>
    </lineage>
</organism>
<dbReference type="FunFam" id="3.40.50.460:FF:000008">
    <property type="entry name" value="ATP-dependent 6-phosphofructokinase"/>
    <property type="match status" value="1"/>
</dbReference>
<dbReference type="FunFam" id="3.40.50.460:FF:000007">
    <property type="entry name" value="ATP-dependent 6-phosphofructokinase"/>
    <property type="match status" value="1"/>
</dbReference>
<comment type="caution">
    <text evidence="18">The sequence shown here is derived from an EMBL/GenBank/DDBJ whole genome shotgun (WGS) entry which is preliminary data.</text>
</comment>
<feature type="region of interest" description="N-terminal catalytic PFK domain 1" evidence="14">
    <location>
        <begin position="1"/>
        <end position="404"/>
    </location>
</feature>
<dbReference type="HAMAP" id="MF_03184">
    <property type="entry name" value="Phosphofructokinase_I_E"/>
    <property type="match status" value="1"/>
</dbReference>
<dbReference type="NCBIfam" id="TIGR02478">
    <property type="entry name" value="6PF1K_euk"/>
    <property type="match status" value="1"/>
</dbReference>
<dbReference type="PANTHER" id="PTHR13697:SF4">
    <property type="entry name" value="ATP-DEPENDENT 6-PHOSPHOFRUCTOKINASE"/>
    <property type="match status" value="1"/>
</dbReference>
<evidence type="ECO:0000256" key="7">
    <source>
        <dbReference type="ARBA" id="ARBA00022723"/>
    </source>
</evidence>
<feature type="binding site" description="in other chain" evidence="14">
    <location>
        <begin position="596"/>
        <end position="598"/>
    </location>
    <ligand>
        <name>beta-D-fructose 2,6-bisphosphate</name>
        <dbReference type="ChEBI" id="CHEBI:58579"/>
        <note>allosteric activator; ligand shared between dimeric partners</note>
    </ligand>
</feature>
<dbReference type="GO" id="GO:0061621">
    <property type="term" value="P:canonical glycolysis"/>
    <property type="evidence" value="ECO:0007669"/>
    <property type="project" value="TreeGrafter"/>
</dbReference>
<dbReference type="GO" id="GO:0048029">
    <property type="term" value="F:monosaccharide binding"/>
    <property type="evidence" value="ECO:0007669"/>
    <property type="project" value="TreeGrafter"/>
</dbReference>
<feature type="binding site" evidence="14">
    <location>
        <position position="306"/>
    </location>
    <ligand>
        <name>substrate</name>
        <note>ligand shared between dimeric partners</note>
    </ligand>
</feature>
<keyword evidence="19" id="KW-1185">Reference proteome</keyword>
<evidence type="ECO:0000256" key="10">
    <source>
        <dbReference type="ARBA" id="ARBA00022840"/>
    </source>
</evidence>
<dbReference type="GO" id="GO:0070095">
    <property type="term" value="F:fructose-6-phosphate binding"/>
    <property type="evidence" value="ECO:0007669"/>
    <property type="project" value="TreeGrafter"/>
</dbReference>
<feature type="region of interest" description="Disordered" evidence="16">
    <location>
        <begin position="1"/>
        <end position="31"/>
    </location>
</feature>
<feature type="binding site" description="in other chain" evidence="14">
    <location>
        <begin position="688"/>
        <end position="691"/>
    </location>
    <ligand>
        <name>beta-D-fructose 2,6-bisphosphate</name>
        <dbReference type="ChEBI" id="CHEBI:58579"/>
        <note>allosteric activator; ligand shared between dimeric partners</note>
    </ligand>
</feature>
<feature type="active site" description="Proton acceptor" evidence="14">
    <location>
        <position position="180"/>
    </location>
</feature>
<dbReference type="GO" id="GO:0005524">
    <property type="term" value="F:ATP binding"/>
    <property type="evidence" value="ECO:0007669"/>
    <property type="project" value="UniProtKB-KW"/>
</dbReference>
<feature type="binding site" description="in other chain" evidence="14">
    <location>
        <position position="656"/>
    </location>
    <ligand>
        <name>beta-D-fructose 2,6-bisphosphate</name>
        <dbReference type="ChEBI" id="CHEBI:58579"/>
        <note>allosteric activator; ligand shared between dimeric partners</note>
    </ligand>
</feature>
<comment type="catalytic activity">
    <reaction evidence="13 14 15">
        <text>beta-D-fructose 6-phosphate + ATP = beta-D-fructose 1,6-bisphosphate + ADP + H(+)</text>
        <dbReference type="Rhea" id="RHEA:16109"/>
        <dbReference type="ChEBI" id="CHEBI:15378"/>
        <dbReference type="ChEBI" id="CHEBI:30616"/>
        <dbReference type="ChEBI" id="CHEBI:32966"/>
        <dbReference type="ChEBI" id="CHEBI:57634"/>
        <dbReference type="ChEBI" id="CHEBI:456216"/>
        <dbReference type="EC" id="2.7.1.11"/>
    </reaction>
</comment>
<comment type="similarity">
    <text evidence="15">Belongs to the phosphofructokinase type A (PFKA) family. ATP-dependent PFK group I subfamily. Eukaryotic two domain clade "E" sub-subfamily.</text>
</comment>
<keyword evidence="4 14" id="KW-0963">Cytoplasm</keyword>
<keyword evidence="5 14" id="KW-0021">Allosteric enzyme</keyword>
<dbReference type="UniPathway" id="UPA00109">
    <property type="reaction ID" value="UER00182"/>
</dbReference>
<comment type="subunit">
    <text evidence="14">Homotetramer.</text>
</comment>
<evidence type="ECO:0000256" key="12">
    <source>
        <dbReference type="ARBA" id="ARBA00023152"/>
    </source>
</evidence>
<reference evidence="18 19" key="1">
    <citation type="journal article" date="2016" name="Genome Biol. Evol.">
        <title>Divergent and convergent evolution of fungal pathogenicity.</title>
        <authorList>
            <person name="Shang Y."/>
            <person name="Xiao G."/>
            <person name="Zheng P."/>
            <person name="Cen K."/>
            <person name="Zhan S."/>
            <person name="Wang C."/>
        </authorList>
    </citation>
    <scope>NUCLEOTIDE SEQUENCE [LARGE SCALE GENOMIC DNA]</scope>
    <source>
        <strain evidence="18 19">ARSEF 7405</strain>
    </source>
</reference>
<evidence type="ECO:0000256" key="2">
    <source>
        <dbReference type="ARBA" id="ARBA00004496"/>
    </source>
</evidence>
<dbReference type="GO" id="GO:0042802">
    <property type="term" value="F:identical protein binding"/>
    <property type="evidence" value="ECO:0007669"/>
    <property type="project" value="TreeGrafter"/>
</dbReference>
<evidence type="ECO:0000256" key="14">
    <source>
        <dbReference type="HAMAP-Rule" id="MF_03184"/>
    </source>
</evidence>
<dbReference type="PIRSF" id="PIRSF000533">
    <property type="entry name" value="ATP_PFK_euk"/>
    <property type="match status" value="1"/>
</dbReference>
<evidence type="ECO:0000256" key="16">
    <source>
        <dbReference type="SAM" id="MobiDB-lite"/>
    </source>
</evidence>
<keyword evidence="6 14" id="KW-0808">Transferase</keyword>
<evidence type="ECO:0000259" key="17">
    <source>
        <dbReference type="Pfam" id="PF00365"/>
    </source>
</evidence>
<feature type="region of interest" description="Interdomain linker" evidence="14">
    <location>
        <begin position="405"/>
        <end position="418"/>
    </location>
</feature>
<feature type="domain" description="Phosphofructokinase" evidence="17">
    <location>
        <begin position="31"/>
        <end position="338"/>
    </location>
</feature>
<proteinExistence type="inferred from homology"/>
<evidence type="ECO:0000256" key="9">
    <source>
        <dbReference type="ARBA" id="ARBA00022777"/>
    </source>
</evidence>
<evidence type="ECO:0000256" key="1">
    <source>
        <dbReference type="ARBA" id="ARBA00001946"/>
    </source>
</evidence>
<dbReference type="EMBL" id="AZGZ01000016">
    <property type="protein sequence ID" value="KZZ90687.1"/>
    <property type="molecule type" value="Genomic_DNA"/>
</dbReference>
<dbReference type="AlphaFoldDB" id="A0A167XZW8"/>
<feature type="binding site" description="in other chain" evidence="14">
    <location>
        <begin position="312"/>
        <end position="315"/>
    </location>
    <ligand>
        <name>substrate</name>
        <note>ligand shared between dimeric partners</note>
    </ligand>
</feature>
<evidence type="ECO:0000256" key="13">
    <source>
        <dbReference type="ARBA" id="ARBA00048070"/>
    </source>
</evidence>
<keyword evidence="9 14" id="KW-0418">Kinase</keyword>
<feature type="binding site" evidence="14">
    <location>
        <begin position="102"/>
        <end position="103"/>
    </location>
    <ligand>
        <name>ATP</name>
        <dbReference type="ChEBI" id="CHEBI:30616"/>
    </ligand>
</feature>
<dbReference type="GO" id="GO:0003872">
    <property type="term" value="F:6-phosphofructokinase activity"/>
    <property type="evidence" value="ECO:0007669"/>
    <property type="project" value="UniProtKB-UniRule"/>
</dbReference>
<feature type="binding site" description="in other chain" evidence="14">
    <location>
        <begin position="222"/>
        <end position="224"/>
    </location>
    <ligand>
        <name>substrate</name>
        <note>ligand shared between dimeric partners</note>
    </ligand>
</feature>
<dbReference type="PROSITE" id="PS00433">
    <property type="entry name" value="PHOSPHOFRUCTOKINASE"/>
    <property type="match status" value="2"/>
</dbReference>
<comment type="activity regulation">
    <text evidence="14">Allosterically activated by ADP, AMP, or fructose 2,6-bisphosphate, and allosterically inhibited by ATP or citrate.</text>
</comment>
<feature type="binding site" description="in other chain" evidence="14">
    <location>
        <position position="494"/>
    </location>
    <ligand>
        <name>beta-D-fructose 2,6-bisphosphate</name>
        <dbReference type="ChEBI" id="CHEBI:58579"/>
        <note>allosteric activator; ligand shared between dimeric partners</note>
    </ligand>
</feature>
<feature type="region of interest" description="C-terminal regulatory PFK domain 2" evidence="14">
    <location>
        <begin position="419"/>
        <end position="830"/>
    </location>
</feature>
<feature type="binding site" evidence="14">
    <location>
        <position position="682"/>
    </location>
    <ligand>
        <name>beta-D-fructose 2,6-bisphosphate</name>
        <dbReference type="ChEBI" id="CHEBI:58579"/>
        <note>allosteric activator; ligand shared between dimeric partners</note>
    </ligand>
</feature>
<dbReference type="InterPro" id="IPR035966">
    <property type="entry name" value="PKF_sf"/>
</dbReference>
<evidence type="ECO:0000313" key="19">
    <source>
        <dbReference type="Proteomes" id="UP000242877"/>
    </source>
</evidence>
<dbReference type="GO" id="GO:0030388">
    <property type="term" value="P:fructose 1,6-bisphosphate metabolic process"/>
    <property type="evidence" value="ECO:0007669"/>
    <property type="project" value="TreeGrafter"/>
</dbReference>
<dbReference type="GO" id="GO:0005945">
    <property type="term" value="C:6-phosphofructokinase complex"/>
    <property type="evidence" value="ECO:0007669"/>
    <property type="project" value="TreeGrafter"/>
</dbReference>
<feature type="binding site" evidence="14">
    <location>
        <position position="589"/>
    </location>
    <ligand>
        <name>beta-D-fructose 2,6-bisphosphate</name>
        <dbReference type="ChEBI" id="CHEBI:58579"/>
        <note>allosteric activator; ligand shared between dimeric partners</note>
    </ligand>
</feature>
<feature type="binding site" evidence="14">
    <location>
        <position position="215"/>
    </location>
    <ligand>
        <name>substrate</name>
        <note>ligand shared between dimeric partners</note>
    </ligand>
</feature>
<dbReference type="InterPro" id="IPR000023">
    <property type="entry name" value="Phosphofructokinase_dom"/>
</dbReference>
<feature type="binding site" description="in other chain" evidence="14">
    <location>
        <position position="763"/>
    </location>
    <ligand>
        <name>beta-D-fructose 2,6-bisphosphate</name>
        <dbReference type="ChEBI" id="CHEBI:58579"/>
        <note>allosteric activator; ligand shared between dimeric partners</note>
    </ligand>
</feature>
<dbReference type="GO" id="GO:0046872">
    <property type="term" value="F:metal ion binding"/>
    <property type="evidence" value="ECO:0007669"/>
    <property type="project" value="UniProtKB-KW"/>
</dbReference>
<evidence type="ECO:0000256" key="15">
    <source>
        <dbReference type="PIRNR" id="PIRNR000533"/>
    </source>
</evidence>
<keyword evidence="11 14" id="KW-0460">Magnesium</keyword>
<evidence type="ECO:0000256" key="3">
    <source>
        <dbReference type="ARBA" id="ARBA00004679"/>
    </source>
</evidence>
<dbReference type="VEuPathDB" id="FungiDB:AAP_03782"/>
<keyword evidence="8 14" id="KW-0547">Nucleotide-binding</keyword>
<evidence type="ECO:0000256" key="8">
    <source>
        <dbReference type="ARBA" id="ARBA00022741"/>
    </source>
</evidence>
<dbReference type="PRINTS" id="PR00476">
    <property type="entry name" value="PHFRCTKINASE"/>
</dbReference>
<keyword evidence="12 14" id="KW-0324">Glycolysis</keyword>
<feature type="domain" description="Phosphofructokinase" evidence="17">
    <location>
        <begin position="419"/>
        <end position="713"/>
    </location>
</feature>
<evidence type="ECO:0000256" key="6">
    <source>
        <dbReference type="ARBA" id="ARBA00022679"/>
    </source>
</evidence>
<evidence type="ECO:0000313" key="18">
    <source>
        <dbReference type="EMBL" id="KZZ90687.1"/>
    </source>
</evidence>
<dbReference type="InterPro" id="IPR022953">
    <property type="entry name" value="ATP_PFK"/>
</dbReference>
<dbReference type="GO" id="GO:0005739">
    <property type="term" value="C:mitochondrion"/>
    <property type="evidence" value="ECO:0007669"/>
    <property type="project" value="TreeGrafter"/>
</dbReference>
<feature type="binding site" description="in other chain" evidence="14">
    <location>
        <begin position="178"/>
        <end position="180"/>
    </location>
    <ligand>
        <name>substrate</name>
        <note>ligand shared between dimeric partners</note>
    </ligand>
</feature>
<dbReference type="InterPro" id="IPR015912">
    <property type="entry name" value="Phosphofructokinase_CS"/>
</dbReference>
<dbReference type="InterPro" id="IPR009161">
    <property type="entry name" value="6-Pfructokinase_euk"/>
</dbReference>
<comment type="similarity">
    <text evidence="14">Belongs to the phosphofructokinase type A (PFKA) family. ATP-dependent PFK group I subfamily. Eukaryotic two domain clade 'E' sub-subfamily.</text>
</comment>
<gene>
    <name evidence="18" type="ORF">AAP_03782</name>
</gene>
<dbReference type="PANTHER" id="PTHR13697">
    <property type="entry name" value="PHOSPHOFRUCTOKINASE"/>
    <property type="match status" value="1"/>
</dbReference>
<keyword evidence="7 14" id="KW-0479">Metal-binding</keyword>
<name>A0A167XZW8_9EURO</name>
<feature type="binding site" evidence="14">
    <location>
        <begin position="132"/>
        <end position="135"/>
    </location>
    <ligand>
        <name>ATP</name>
        <dbReference type="ChEBI" id="CHEBI:30616"/>
    </ligand>
</feature>
<sequence length="830" mass="91054">MADSQTPLNYPLPPAPASIASNNSTDGPKKRIAVLTSGGDAPGMNGVVRAVVRTAIHWSCEAYAIHEGYEGLVAGGDYIKRMHWEDVRGWLSRGGTLIGSARSKTFRTREGRLKACANLVRRGIDALVVCGGDGSLTGADLFRREWPGLLDELVSNGEMTAEQVEPHRFLNIVGTVGSIDNDLSGTDSTIGCYSSLHRICSAVDDVFDTAASHQRGFVVEVMGRHCGWLALMAAISTGADWLFIPECPPRDGWEDDMCKIISKNRHRGKRRTIVIVAEGAQDSHLNKITSDQVKDILSDRLSLDTRTTVLGHTQRGGPACVHDRFLSTLQGVEAVRAILEATPETPSYIITIRENQIERTPLMEAVEMTHRVAEAIEKQDFKTAMDLRDAEFKDTHRTYINITTPEHRKMLLPPEKRMRIAIIHVGAPAGGMNPATRAAVNWCYVRGHTPIAIYNGFPGLVRHHNDPVSSVREVPWLESDSWVNLGGSEIGTNRSVPNENMPGVAECFKKYKFDALFMVGGFEAFISLSQLRKARSQYPCFRIPMILLPATISNNVPGTEYSLGSDTCLNALISFCDVIRQSASSSRRRVFVIETQGGRSGYVATVGGLAVGAYAVYTPEEGIDLDMLGRDVRYLRHNFALDRGANHAGKLILRNECASDTYTTDRIAGIIKEEGGGRFETRAAVPGHFQQGGKPSPIDRVRSVRMAIKCIQHLESFKSRTKEDVLEDQLSASVIGIKGSEVVISPMGGDTGLELLDADWHDRRPKNEFWRKYTGIINMLSGRPMTNDGQSFNPHEGWDDEEIVPGCSILDQLSNGAPGIPEPNAPVAQN</sequence>
<dbReference type="SUPFAM" id="SSF53784">
    <property type="entry name" value="Phosphofructokinase"/>
    <property type="match status" value="2"/>
</dbReference>
<comment type="function">
    <text evidence="14">Catalyzes the phosphorylation of D-fructose 6-phosphate to fructose 1,6-bisphosphate by ATP, the first committing step of glycolysis.</text>
</comment>
<dbReference type="Proteomes" id="UP000242877">
    <property type="component" value="Unassembled WGS sequence"/>
</dbReference>
<keyword evidence="10 14" id="KW-0067">ATP-binding</keyword>
<protein>
    <recommendedName>
        <fullName evidence="14">ATP-dependent 6-phosphofructokinase</fullName>
        <shortName evidence="14">ATP-PFK</shortName>
        <shortName evidence="14">Phosphofructokinase</shortName>
        <ecNumber evidence="14">2.7.1.11</ecNumber>
    </recommendedName>
    <alternativeName>
        <fullName evidence="14">Phosphohexokinase</fullName>
    </alternativeName>
</protein>
<dbReference type="Pfam" id="PF00365">
    <property type="entry name" value="PFK"/>
    <property type="match status" value="2"/>
</dbReference>
<dbReference type="OrthoDB" id="537915at2759"/>
<comment type="cofactor">
    <cofactor evidence="1 14">
        <name>Mg(2+)</name>
        <dbReference type="ChEBI" id="CHEBI:18420"/>
    </cofactor>
</comment>
<comment type="pathway">
    <text evidence="3 14 15">Carbohydrate degradation; glycolysis; D-glyceraldehyde 3-phosphate and glycerone phosphate from D-glucose: step 3/4.</text>
</comment>
<dbReference type="Gene3D" id="3.40.50.460">
    <property type="entry name" value="Phosphofructokinase domain"/>
    <property type="match status" value="2"/>
</dbReference>
<feature type="binding site" description="in other chain" evidence="14">
    <location>
        <begin position="551"/>
        <end position="555"/>
    </location>
    <ligand>
        <name>beta-D-fructose 2,6-bisphosphate</name>
        <dbReference type="ChEBI" id="CHEBI:58579"/>
        <note>allosteric activator; ligand shared between dimeric partners</note>
    </ligand>
</feature>
<feature type="binding site" evidence="14">
    <location>
        <position position="133"/>
    </location>
    <ligand>
        <name>Mg(2+)</name>
        <dbReference type="ChEBI" id="CHEBI:18420"/>
        <note>catalytic</note>
    </ligand>
</feature>
<evidence type="ECO:0000256" key="5">
    <source>
        <dbReference type="ARBA" id="ARBA00022533"/>
    </source>
</evidence>